<dbReference type="AlphaFoldDB" id="X0C5R4"/>
<reference evidence="1 2" key="1">
    <citation type="submission" date="2011-11" db="EMBL/GenBank/DDBJ databases">
        <title>The Genome Sequence of Fusarium oxysporum PHW815.</title>
        <authorList>
            <consortium name="The Broad Institute Genome Sequencing Platform"/>
            <person name="Ma L.-J."/>
            <person name="Gale L.R."/>
            <person name="Schwartz D.C."/>
            <person name="Zhou S."/>
            <person name="Corby-Kistler H."/>
            <person name="Young S.K."/>
            <person name="Zeng Q."/>
            <person name="Gargeya S."/>
            <person name="Fitzgerald M."/>
            <person name="Haas B."/>
            <person name="Abouelleil A."/>
            <person name="Alvarado L."/>
            <person name="Arachchi H.M."/>
            <person name="Berlin A."/>
            <person name="Brown A."/>
            <person name="Chapman S.B."/>
            <person name="Chen Z."/>
            <person name="Dunbar C."/>
            <person name="Freedman E."/>
            <person name="Gearin G."/>
            <person name="Goldberg J."/>
            <person name="Griggs A."/>
            <person name="Gujja S."/>
            <person name="Heiman D."/>
            <person name="Howarth C."/>
            <person name="Larson L."/>
            <person name="Lui A."/>
            <person name="MacDonald P.J.P."/>
            <person name="Montmayeur A."/>
            <person name="Murphy C."/>
            <person name="Neiman D."/>
            <person name="Pearson M."/>
            <person name="Priest M."/>
            <person name="Roberts A."/>
            <person name="Saif S."/>
            <person name="Shea T."/>
            <person name="Shenoy N."/>
            <person name="Sisk P."/>
            <person name="Stolte C."/>
            <person name="Sykes S."/>
            <person name="Wortman J."/>
            <person name="Nusbaum C."/>
            <person name="Birren B."/>
        </authorList>
    </citation>
    <scope>NUCLEOTIDE SEQUENCE [LARGE SCALE GENOMIC DNA]</scope>
    <source>
        <strain evidence="1 2">54005</strain>
    </source>
</reference>
<evidence type="ECO:0000313" key="1">
    <source>
        <dbReference type="EMBL" id="EXK78087.1"/>
    </source>
</evidence>
<evidence type="ECO:0000313" key="2">
    <source>
        <dbReference type="Proteomes" id="UP000030663"/>
    </source>
</evidence>
<sequence length="98" mass="11044">MACGSGPNGNPIPDVHDGVFIMDQILIIAMEWVALNIVPVKTFIVNTMKINYRYPIRTDFIGKCPENRIHCELLDPAVQRMWRQLSDIATSFATSIPL</sequence>
<dbReference type="EMBL" id="JH658547">
    <property type="protein sequence ID" value="EXK78087.1"/>
    <property type="molecule type" value="Genomic_DNA"/>
</dbReference>
<gene>
    <name evidence="1" type="ORF">FOQG_17234</name>
</gene>
<name>X0C5R4_FUSOX</name>
<keyword evidence="2" id="KW-1185">Reference proteome</keyword>
<proteinExistence type="predicted"/>
<protein>
    <submittedName>
        <fullName evidence="1">Uncharacterized protein</fullName>
    </submittedName>
</protein>
<accession>X0C5R4</accession>
<dbReference type="Proteomes" id="UP000030663">
    <property type="component" value="Unassembled WGS sequence"/>
</dbReference>
<organism evidence="1 2">
    <name type="scientific">Fusarium oxysporum f. sp. raphani 54005</name>
    <dbReference type="NCBI Taxonomy" id="1089458"/>
    <lineage>
        <taxon>Eukaryota</taxon>
        <taxon>Fungi</taxon>
        <taxon>Dikarya</taxon>
        <taxon>Ascomycota</taxon>
        <taxon>Pezizomycotina</taxon>
        <taxon>Sordariomycetes</taxon>
        <taxon>Hypocreomycetidae</taxon>
        <taxon>Hypocreales</taxon>
        <taxon>Nectriaceae</taxon>
        <taxon>Fusarium</taxon>
        <taxon>Fusarium oxysporum species complex</taxon>
    </lineage>
</organism>
<dbReference type="HOGENOM" id="CLU_2333700_0_0_1"/>